<evidence type="ECO:0000313" key="2">
    <source>
        <dbReference type="Proteomes" id="UP001165064"/>
    </source>
</evidence>
<dbReference type="EMBL" id="BSXS01001534">
    <property type="protein sequence ID" value="GME76454.1"/>
    <property type="molecule type" value="Genomic_DNA"/>
</dbReference>
<gene>
    <name evidence="1" type="ORF">Amon02_000261500</name>
</gene>
<organism evidence="1 2">
    <name type="scientific">Ambrosiozyma monospora</name>
    <name type="common">Yeast</name>
    <name type="synonym">Endomycopsis monosporus</name>
    <dbReference type="NCBI Taxonomy" id="43982"/>
    <lineage>
        <taxon>Eukaryota</taxon>
        <taxon>Fungi</taxon>
        <taxon>Dikarya</taxon>
        <taxon>Ascomycota</taxon>
        <taxon>Saccharomycotina</taxon>
        <taxon>Pichiomycetes</taxon>
        <taxon>Pichiales</taxon>
        <taxon>Pichiaceae</taxon>
        <taxon>Ambrosiozyma</taxon>
    </lineage>
</organism>
<proteinExistence type="predicted"/>
<comment type="caution">
    <text evidence="1">The sequence shown here is derived from an EMBL/GenBank/DDBJ whole genome shotgun (WGS) entry which is preliminary data.</text>
</comment>
<reference evidence="1" key="1">
    <citation type="submission" date="2023-04" db="EMBL/GenBank/DDBJ databases">
        <title>Ambrosiozyma monospora NBRC 10751.</title>
        <authorList>
            <person name="Ichikawa N."/>
            <person name="Sato H."/>
            <person name="Tonouchi N."/>
        </authorList>
    </citation>
    <scope>NUCLEOTIDE SEQUENCE</scope>
    <source>
        <strain evidence="1">NBRC 10751</strain>
    </source>
</reference>
<dbReference type="Proteomes" id="UP001165064">
    <property type="component" value="Unassembled WGS sequence"/>
</dbReference>
<accession>A0ACB5SY69</accession>
<protein>
    <submittedName>
        <fullName evidence="1">Unnamed protein product</fullName>
    </submittedName>
</protein>
<name>A0ACB5SY69_AMBMO</name>
<evidence type="ECO:0000313" key="1">
    <source>
        <dbReference type="EMBL" id="GME76454.1"/>
    </source>
</evidence>
<sequence>MSSVSSASSKSSPTPPSPHGKKSHSHSSSLSSIIFNKSTPPPLPPRSNTASFSPLLDGKRSPRLDTKKSPNVNEREVDVYRSFKGIESSPLLQDTPPPVSKLLISSYPYLILIDKTLSVLIWEEDYTKYSAGITLLVITSIYYFEIAVAYLGYPMIISFLSLYAQLAQTIDEEQQKDATLDAIISRVKSVSKRGSKLLDPIAKVSLAGEDLQLLLCTTFLLTLVYGFISRYLLSPRILLTLIAAFLLTFHSSFARHTRRWLWQFRIFRKCFNFVMGLSQYNDRIFNNYITVKGQPPEITISPEADRKEEVADTTPSFISLDEFQDPVD</sequence>
<keyword evidence="2" id="KW-1185">Reference proteome</keyword>